<evidence type="ECO:0000256" key="2">
    <source>
        <dbReference type="ARBA" id="ARBA00022777"/>
    </source>
</evidence>
<evidence type="ECO:0000256" key="6">
    <source>
        <dbReference type="SAM" id="Phobius"/>
    </source>
</evidence>
<dbReference type="Proteomes" id="UP001156398">
    <property type="component" value="Unassembled WGS sequence"/>
</dbReference>
<keyword evidence="1" id="KW-0808">Transferase</keyword>
<organism evidence="8 9">
    <name type="scientific">Streptantibioticus silvisoli</name>
    <dbReference type="NCBI Taxonomy" id="2705255"/>
    <lineage>
        <taxon>Bacteria</taxon>
        <taxon>Bacillati</taxon>
        <taxon>Actinomycetota</taxon>
        <taxon>Actinomycetes</taxon>
        <taxon>Kitasatosporales</taxon>
        <taxon>Streptomycetaceae</taxon>
        <taxon>Streptantibioticus</taxon>
    </lineage>
</organism>
<evidence type="ECO:0000256" key="3">
    <source>
        <dbReference type="ARBA" id="ARBA00023012"/>
    </source>
</evidence>
<dbReference type="EMBL" id="JAAGKO020000018">
    <property type="protein sequence ID" value="MDI5963908.1"/>
    <property type="molecule type" value="Genomic_DNA"/>
</dbReference>
<evidence type="ECO:0000256" key="1">
    <source>
        <dbReference type="ARBA" id="ARBA00022679"/>
    </source>
</evidence>
<evidence type="ECO:0000313" key="9">
    <source>
        <dbReference type="Proteomes" id="UP001156398"/>
    </source>
</evidence>
<keyword evidence="6" id="KW-0472">Membrane</keyword>
<feature type="transmembrane region" description="Helical" evidence="6">
    <location>
        <begin position="98"/>
        <end position="116"/>
    </location>
</feature>
<evidence type="ECO:0000256" key="5">
    <source>
        <dbReference type="SAM" id="MobiDB-lite"/>
    </source>
</evidence>
<dbReference type="GO" id="GO:0016301">
    <property type="term" value="F:kinase activity"/>
    <property type="evidence" value="ECO:0007669"/>
    <property type="project" value="UniProtKB-KW"/>
</dbReference>
<dbReference type="CDD" id="cd16917">
    <property type="entry name" value="HATPase_UhpB-NarQ-NarX-like"/>
    <property type="match status" value="1"/>
</dbReference>
<dbReference type="Gene3D" id="1.20.5.1930">
    <property type="match status" value="1"/>
</dbReference>
<feature type="domain" description="Signal transduction histidine kinase subgroup 3 dimerisation and phosphoacceptor" evidence="7">
    <location>
        <begin position="209"/>
        <end position="275"/>
    </location>
</feature>
<keyword evidence="2 8" id="KW-0418">Kinase</keyword>
<gene>
    <name evidence="8" type="ORF">POF43_014485</name>
</gene>
<keyword evidence="6" id="KW-0812">Transmembrane</keyword>
<keyword evidence="6" id="KW-1133">Transmembrane helix</keyword>
<dbReference type="RefSeq" id="WP_271323800.1">
    <property type="nucleotide sequence ID" value="NZ_JAAGKO020000018.1"/>
</dbReference>
<protein>
    <submittedName>
        <fullName evidence="8">Sensor histidine kinase</fullName>
    </submittedName>
</protein>
<dbReference type="Pfam" id="PF07730">
    <property type="entry name" value="HisKA_3"/>
    <property type="match status" value="1"/>
</dbReference>
<dbReference type="PANTHER" id="PTHR24421">
    <property type="entry name" value="NITRATE/NITRITE SENSOR PROTEIN NARX-RELATED"/>
    <property type="match status" value="1"/>
</dbReference>
<evidence type="ECO:0000259" key="7">
    <source>
        <dbReference type="Pfam" id="PF07730"/>
    </source>
</evidence>
<feature type="transmembrane region" description="Helical" evidence="6">
    <location>
        <begin position="144"/>
        <end position="162"/>
    </location>
</feature>
<feature type="transmembrane region" description="Helical" evidence="6">
    <location>
        <begin position="66"/>
        <end position="86"/>
    </location>
</feature>
<keyword evidence="3" id="KW-0902">Two-component regulatory system</keyword>
<sequence length="425" mass="45802">MDRAHDDTVTTAGTTRSRPWGPGLNIGMGMAPESRRQQMVKLCWTLVYLLYLAGPVADLLTDSHTVVAGVLGWAGLTAFVLPYLYLVLGRRVRDGLTWRQVGLISWLYALAAALTLSMGQTWLVLFVYVTVGAGVLLPLRHGAWAVPFAACSLLGAGALVGASKSTLVTMFLPALMGGAAMMGVAGMGRTMRELREARETVAELAANEERLRLARDLHDLLGHSLSLITLKSELTGRMLPDRPEEAARQVADIERVSRQALVDVREAVSGYRRPTLAVELAGVRTALRTAGVHAEIAPALDTPVSTSHPGLGAEEESALAWALREAITNVVRHSGAKHCDILLDEVWDSDERRYLRLEVADDGRGPARVHRPGNGLSGLGERLCLSGGLLRTGRSERGGFSVRAQVPLRAVRPPQEAPEPSYPQA</sequence>
<name>A0ABT6VZJ0_9ACTN</name>
<feature type="transmembrane region" description="Helical" evidence="6">
    <location>
        <begin position="168"/>
        <end position="188"/>
    </location>
</feature>
<keyword evidence="4" id="KW-0175">Coiled coil</keyword>
<dbReference type="SUPFAM" id="SSF55874">
    <property type="entry name" value="ATPase domain of HSP90 chaperone/DNA topoisomerase II/histidine kinase"/>
    <property type="match status" value="1"/>
</dbReference>
<dbReference type="PANTHER" id="PTHR24421:SF63">
    <property type="entry name" value="SENSOR HISTIDINE KINASE DESK"/>
    <property type="match status" value="1"/>
</dbReference>
<accession>A0ABT6VZJ0</accession>
<dbReference type="InterPro" id="IPR011712">
    <property type="entry name" value="Sig_transdc_His_kin_sub3_dim/P"/>
</dbReference>
<reference evidence="8 9" key="1">
    <citation type="submission" date="2023-05" db="EMBL/GenBank/DDBJ databases">
        <title>Streptantibioticus silvisoli sp. nov., acidotolerant actinomycetes 1 from pine litter.</title>
        <authorList>
            <person name="Swiecimska M."/>
            <person name="Golinska P."/>
            <person name="Sangal V."/>
            <person name="Wachnowicz B."/>
            <person name="Goodfellow M."/>
        </authorList>
    </citation>
    <scope>NUCLEOTIDE SEQUENCE [LARGE SCALE GENOMIC DNA]</scope>
    <source>
        <strain evidence="8 9">SL54</strain>
    </source>
</reference>
<feature type="region of interest" description="Disordered" evidence="5">
    <location>
        <begin position="1"/>
        <end position="23"/>
    </location>
</feature>
<dbReference type="InterPro" id="IPR036890">
    <property type="entry name" value="HATPase_C_sf"/>
</dbReference>
<proteinExistence type="predicted"/>
<evidence type="ECO:0000256" key="4">
    <source>
        <dbReference type="SAM" id="Coils"/>
    </source>
</evidence>
<feature type="transmembrane region" description="Helical" evidence="6">
    <location>
        <begin position="42"/>
        <end position="60"/>
    </location>
</feature>
<keyword evidence="9" id="KW-1185">Reference proteome</keyword>
<comment type="caution">
    <text evidence="8">The sequence shown here is derived from an EMBL/GenBank/DDBJ whole genome shotgun (WGS) entry which is preliminary data.</text>
</comment>
<dbReference type="Gene3D" id="3.30.565.10">
    <property type="entry name" value="Histidine kinase-like ATPase, C-terminal domain"/>
    <property type="match status" value="1"/>
</dbReference>
<evidence type="ECO:0000313" key="8">
    <source>
        <dbReference type="EMBL" id="MDI5963908.1"/>
    </source>
</evidence>
<feature type="coiled-coil region" evidence="4">
    <location>
        <begin position="187"/>
        <end position="214"/>
    </location>
</feature>
<dbReference type="InterPro" id="IPR050482">
    <property type="entry name" value="Sensor_HK_TwoCompSys"/>
</dbReference>